<comment type="similarity">
    <text evidence="1">Belongs to the short-chain dehydrogenases/reductases (SDR) family.</text>
</comment>
<dbReference type="InterPro" id="IPR036291">
    <property type="entry name" value="NAD(P)-bd_dom_sf"/>
</dbReference>
<accession>A0A1B2F6F3</accession>
<name>A0A1B2F6F3_PSEPU</name>
<dbReference type="RefSeq" id="WP_070091837.1">
    <property type="nucleotide sequence ID" value="NZ_CP016634.1"/>
</dbReference>
<keyword evidence="2" id="KW-0560">Oxidoreductase</keyword>
<dbReference type="InterPro" id="IPR002347">
    <property type="entry name" value="SDR_fam"/>
</dbReference>
<protein>
    <submittedName>
        <fullName evidence="3">3-oxoacyl-[acyl-carrier-protein] reductase FabG</fullName>
    </submittedName>
</protein>
<dbReference type="PANTHER" id="PTHR43669">
    <property type="entry name" value="5-KETO-D-GLUCONATE 5-REDUCTASE"/>
    <property type="match status" value="1"/>
</dbReference>
<evidence type="ECO:0000256" key="1">
    <source>
        <dbReference type="ARBA" id="ARBA00006484"/>
    </source>
</evidence>
<dbReference type="Gene3D" id="3.40.50.720">
    <property type="entry name" value="NAD(P)-binding Rossmann-like Domain"/>
    <property type="match status" value="1"/>
</dbReference>
<sequence>MTTQRKEFPEGAVLVIGGSGGAGEAICGRFAELGSDVVLTYHRNEARAAQVVAAVQAKGQRAQAWQLSMSDLDGVRRTLAAILAQGRIHTVVIAAGSDIAQPPIRDLDVAQWRAVIDADLNGFFAIVQATLPHLKAQGGGSYVHVSSAGMHRWPEGDVLSVAPKAAIDSLLQGIAKEEGRFGVRANSVAIGVIETGIFLRLWQDGTFDDKWRDAVQRNLCLKRWGQASEVADAVAFLASNRALYTTGQVLSVDGGYGV</sequence>
<reference evidence="3" key="1">
    <citation type="submission" date="2016-07" db="EMBL/GenBank/DDBJ databases">
        <title>New class B carbapenemase carried by novel plasmid in Pseudomonas putida enviromental strain in eastern Amazonia.</title>
        <authorList>
            <person name="Souza C.O."/>
            <person name="Lima K.V."/>
            <person name="Brasiliense D.M."/>
            <person name="Perez-Chaparro P.J."/>
            <person name="Mamizuka E.M."/>
            <person name="Lima M.O."/>
            <person name="Lima L.N."/>
            <person name="McCulloch J.A."/>
        </authorList>
    </citation>
    <scope>NUCLEOTIDE SEQUENCE [LARGE SCALE GENOMIC DNA]</scope>
    <source>
        <strain evidence="3">IEC33019</strain>
    </source>
</reference>
<dbReference type="PANTHER" id="PTHR43669:SF3">
    <property type="entry name" value="ALCOHOL DEHYDROGENASE, PUTATIVE (AFU_ORTHOLOGUE AFUA_3G03445)-RELATED"/>
    <property type="match status" value="1"/>
</dbReference>
<dbReference type="EMBL" id="CP016634">
    <property type="protein sequence ID" value="ANY87780.1"/>
    <property type="molecule type" value="Genomic_DNA"/>
</dbReference>
<dbReference type="CDD" id="cd05233">
    <property type="entry name" value="SDR_c"/>
    <property type="match status" value="1"/>
</dbReference>
<evidence type="ECO:0000313" key="3">
    <source>
        <dbReference type="EMBL" id="ANY87780.1"/>
    </source>
</evidence>
<gene>
    <name evidence="3" type="primary">fabG_6</name>
    <name evidence="3" type="ORF">IEC33019_2226</name>
</gene>
<dbReference type="AlphaFoldDB" id="A0A1B2F6F3"/>
<proteinExistence type="inferred from homology"/>
<dbReference type="SUPFAM" id="SSF51735">
    <property type="entry name" value="NAD(P)-binding Rossmann-fold domains"/>
    <property type="match status" value="1"/>
</dbReference>
<organism evidence="3">
    <name type="scientific">Pseudomonas putida</name>
    <name type="common">Arthrobacter siderocapsulatus</name>
    <dbReference type="NCBI Taxonomy" id="303"/>
    <lineage>
        <taxon>Bacteria</taxon>
        <taxon>Pseudomonadati</taxon>
        <taxon>Pseudomonadota</taxon>
        <taxon>Gammaproteobacteria</taxon>
        <taxon>Pseudomonadales</taxon>
        <taxon>Pseudomonadaceae</taxon>
        <taxon>Pseudomonas</taxon>
    </lineage>
</organism>
<evidence type="ECO:0000256" key="2">
    <source>
        <dbReference type="ARBA" id="ARBA00023002"/>
    </source>
</evidence>
<dbReference type="PRINTS" id="PR00081">
    <property type="entry name" value="GDHRDH"/>
</dbReference>
<dbReference type="Pfam" id="PF13561">
    <property type="entry name" value="adh_short_C2"/>
    <property type="match status" value="1"/>
</dbReference>
<dbReference type="GO" id="GO:0016491">
    <property type="term" value="F:oxidoreductase activity"/>
    <property type="evidence" value="ECO:0007669"/>
    <property type="project" value="UniProtKB-KW"/>
</dbReference>